<dbReference type="UniPathway" id="UPA00214"/>
<keyword evidence="6 7" id="KW-0413">Isomerase</keyword>
<dbReference type="GO" id="GO:0006012">
    <property type="term" value="P:galactose metabolic process"/>
    <property type="evidence" value="ECO:0007669"/>
    <property type="project" value="UniProtKB-UniPathway"/>
</dbReference>
<dbReference type="STRING" id="448386.A0A2V3IVW0"/>
<proteinExistence type="inferred from homology"/>
<dbReference type="PANTHER" id="PTHR43725">
    <property type="entry name" value="UDP-GLUCOSE 4-EPIMERASE"/>
    <property type="match status" value="1"/>
</dbReference>
<evidence type="ECO:0000259" key="8">
    <source>
        <dbReference type="Pfam" id="PF16363"/>
    </source>
</evidence>
<evidence type="ECO:0000256" key="5">
    <source>
        <dbReference type="ARBA" id="ARBA00023027"/>
    </source>
</evidence>
<feature type="domain" description="NAD(P)-binding" evidence="8">
    <location>
        <begin position="8"/>
        <end position="330"/>
    </location>
</feature>
<dbReference type="EC" id="5.1.3.2" evidence="4 7"/>
<keyword evidence="7" id="KW-0119">Carbohydrate metabolism</keyword>
<evidence type="ECO:0000256" key="7">
    <source>
        <dbReference type="RuleBase" id="RU366046"/>
    </source>
</evidence>
<dbReference type="SUPFAM" id="SSF51735">
    <property type="entry name" value="NAD(P)-binding Rossmann-fold domains"/>
    <property type="match status" value="1"/>
</dbReference>
<dbReference type="OrthoDB" id="9402762at2759"/>
<comment type="cofactor">
    <cofactor evidence="2 7">
        <name>NAD(+)</name>
        <dbReference type="ChEBI" id="CHEBI:57540"/>
    </cofactor>
</comment>
<sequence>MVEDKTILVTGGAGYIGSHTVLELVSLGYRTVVVDNLDNSAEESLIRVGEVTGRPDLIIFRKVDLLHYDQLEAIFKEFNFFACIHFAGLKAVGESVKQPIRYYHNNLTGTLHLLNLLTKYECKNFVFSSSATVYGMVKKMPVTEDVQIGATNPYGRTKLFIEEFLRDLYKADNAWNILILRYFNPCGAHSSGRIGEDPSGIPNNLMPYVSQVAVGRREYLTVFGMDYDTPDGTGVRDYIHVVDLAKGHVAAVKKLVVKPGCVSVNLGTGKGYSVLDMLNGMSKACGRQLEYKPAARREGDVAILYADPTFAHDFLGWKAELGVEEMCADTWRWQSNNPQGYGKAE</sequence>
<accession>A0A2V3IVW0</accession>
<dbReference type="PANTHER" id="PTHR43725:SF47">
    <property type="entry name" value="UDP-GLUCOSE 4-EPIMERASE"/>
    <property type="match status" value="1"/>
</dbReference>
<dbReference type="EMBL" id="NBIV01000041">
    <property type="protein sequence ID" value="PXF46286.1"/>
    <property type="molecule type" value="Genomic_DNA"/>
</dbReference>
<evidence type="ECO:0000256" key="2">
    <source>
        <dbReference type="ARBA" id="ARBA00001911"/>
    </source>
</evidence>
<protein>
    <recommendedName>
        <fullName evidence="4 7">UDP-glucose 4-epimerase</fullName>
        <ecNumber evidence="4 7">5.1.3.2</ecNumber>
    </recommendedName>
</protein>
<evidence type="ECO:0000256" key="4">
    <source>
        <dbReference type="ARBA" id="ARBA00013189"/>
    </source>
</evidence>
<dbReference type="Proteomes" id="UP000247409">
    <property type="component" value="Unassembled WGS sequence"/>
</dbReference>
<dbReference type="GO" id="GO:0005829">
    <property type="term" value="C:cytosol"/>
    <property type="evidence" value="ECO:0007669"/>
    <property type="project" value="TreeGrafter"/>
</dbReference>
<comment type="catalytic activity">
    <reaction evidence="1 7">
        <text>UDP-alpha-D-glucose = UDP-alpha-D-galactose</text>
        <dbReference type="Rhea" id="RHEA:22168"/>
        <dbReference type="ChEBI" id="CHEBI:58885"/>
        <dbReference type="ChEBI" id="CHEBI:66914"/>
        <dbReference type="EC" id="5.1.3.2"/>
    </reaction>
</comment>
<dbReference type="InterPro" id="IPR016040">
    <property type="entry name" value="NAD(P)-bd_dom"/>
</dbReference>
<evidence type="ECO:0000256" key="3">
    <source>
        <dbReference type="ARBA" id="ARBA00004947"/>
    </source>
</evidence>
<dbReference type="GO" id="GO:0003978">
    <property type="term" value="F:UDP-glucose 4-epimerase activity"/>
    <property type="evidence" value="ECO:0007669"/>
    <property type="project" value="UniProtKB-UniRule"/>
</dbReference>
<dbReference type="Pfam" id="PF16363">
    <property type="entry name" value="GDP_Man_Dehyd"/>
    <property type="match status" value="1"/>
</dbReference>
<dbReference type="InterPro" id="IPR005886">
    <property type="entry name" value="UDP_G4E"/>
</dbReference>
<comment type="subunit">
    <text evidence="7">Homodimer.</text>
</comment>
<reference evidence="9 10" key="1">
    <citation type="journal article" date="2018" name="Mol. Biol. Evol.">
        <title>Analysis of the draft genome of the red seaweed Gracilariopsis chorda provides insights into genome size evolution in Rhodophyta.</title>
        <authorList>
            <person name="Lee J."/>
            <person name="Yang E.C."/>
            <person name="Graf L."/>
            <person name="Yang J.H."/>
            <person name="Qiu H."/>
            <person name="Zel Zion U."/>
            <person name="Chan C.X."/>
            <person name="Stephens T.G."/>
            <person name="Weber A.P.M."/>
            <person name="Boo G.H."/>
            <person name="Boo S.M."/>
            <person name="Kim K.M."/>
            <person name="Shin Y."/>
            <person name="Jung M."/>
            <person name="Lee S.J."/>
            <person name="Yim H.S."/>
            <person name="Lee J.H."/>
            <person name="Bhattacharya D."/>
            <person name="Yoon H.S."/>
        </authorList>
    </citation>
    <scope>NUCLEOTIDE SEQUENCE [LARGE SCALE GENOMIC DNA]</scope>
    <source>
        <strain evidence="9 10">SKKU-2015</strain>
        <tissue evidence="9">Whole body</tissue>
    </source>
</reference>
<keyword evidence="10" id="KW-1185">Reference proteome</keyword>
<dbReference type="AlphaFoldDB" id="A0A2V3IVW0"/>
<dbReference type="NCBIfam" id="NF007956">
    <property type="entry name" value="PRK10675.1"/>
    <property type="match status" value="1"/>
</dbReference>
<evidence type="ECO:0000256" key="6">
    <source>
        <dbReference type="ARBA" id="ARBA00023235"/>
    </source>
</evidence>
<evidence type="ECO:0000313" key="10">
    <source>
        <dbReference type="Proteomes" id="UP000247409"/>
    </source>
</evidence>
<gene>
    <name evidence="9" type="ORF">BWQ96_03942</name>
</gene>
<dbReference type="CDD" id="cd05247">
    <property type="entry name" value="UDP_G4E_1_SDR_e"/>
    <property type="match status" value="1"/>
</dbReference>
<evidence type="ECO:0000313" key="9">
    <source>
        <dbReference type="EMBL" id="PXF46286.1"/>
    </source>
</evidence>
<keyword evidence="5 7" id="KW-0520">NAD</keyword>
<dbReference type="Gene3D" id="3.90.25.10">
    <property type="entry name" value="UDP-galactose 4-epimerase, domain 1"/>
    <property type="match status" value="1"/>
</dbReference>
<name>A0A2V3IVW0_9FLOR</name>
<dbReference type="NCBIfam" id="TIGR01179">
    <property type="entry name" value="galE"/>
    <property type="match status" value="1"/>
</dbReference>
<evidence type="ECO:0000256" key="1">
    <source>
        <dbReference type="ARBA" id="ARBA00000083"/>
    </source>
</evidence>
<comment type="similarity">
    <text evidence="7">Belongs to the NAD(P)-dependent epimerase/dehydratase family.</text>
</comment>
<comment type="pathway">
    <text evidence="3 7">Carbohydrate metabolism; galactose metabolism.</text>
</comment>
<dbReference type="InterPro" id="IPR036291">
    <property type="entry name" value="NAD(P)-bd_dom_sf"/>
</dbReference>
<dbReference type="Gene3D" id="3.40.50.720">
    <property type="entry name" value="NAD(P)-binding Rossmann-like Domain"/>
    <property type="match status" value="1"/>
</dbReference>
<organism evidence="9 10">
    <name type="scientific">Gracilariopsis chorda</name>
    <dbReference type="NCBI Taxonomy" id="448386"/>
    <lineage>
        <taxon>Eukaryota</taxon>
        <taxon>Rhodophyta</taxon>
        <taxon>Florideophyceae</taxon>
        <taxon>Rhodymeniophycidae</taxon>
        <taxon>Gracilariales</taxon>
        <taxon>Gracilariaceae</taxon>
        <taxon>Gracilariopsis</taxon>
    </lineage>
</organism>
<comment type="caution">
    <text evidence="9">The sequence shown here is derived from an EMBL/GenBank/DDBJ whole genome shotgun (WGS) entry which is preliminary data.</text>
</comment>